<proteinExistence type="predicted"/>
<protein>
    <submittedName>
        <fullName evidence="1">Uncharacterized protein</fullName>
    </submittedName>
</protein>
<organism evidence="1 2">
    <name type="scientific">candidate division WWE3 bacterium RIFOXYA2_FULL_46_9</name>
    <dbReference type="NCBI Taxonomy" id="1802636"/>
    <lineage>
        <taxon>Bacteria</taxon>
        <taxon>Katanobacteria</taxon>
    </lineage>
</organism>
<comment type="caution">
    <text evidence="1">The sequence shown here is derived from an EMBL/GenBank/DDBJ whole genome shotgun (WGS) entry which is preliminary data.</text>
</comment>
<name>A0A1F4VZP6_UNCKA</name>
<dbReference type="Proteomes" id="UP000176614">
    <property type="component" value="Unassembled WGS sequence"/>
</dbReference>
<dbReference type="EMBL" id="MEVT01000014">
    <property type="protein sequence ID" value="OGC62646.1"/>
    <property type="molecule type" value="Genomic_DNA"/>
</dbReference>
<evidence type="ECO:0000313" key="2">
    <source>
        <dbReference type="Proteomes" id="UP000176614"/>
    </source>
</evidence>
<sequence length="86" mass="9815">MIQKIKAPVTVISAYNHKSGQYNVLALKWDGETHKISKLGYRHSFKQGTTRYHVFSVSSDTAFFKLLLNTDNLSWQLEEISDGIPD</sequence>
<gene>
    <name evidence="1" type="ORF">A2264_02105</name>
</gene>
<evidence type="ECO:0000313" key="1">
    <source>
        <dbReference type="EMBL" id="OGC62646.1"/>
    </source>
</evidence>
<reference evidence="1 2" key="1">
    <citation type="journal article" date="2016" name="Nat. Commun.">
        <title>Thousands of microbial genomes shed light on interconnected biogeochemical processes in an aquifer system.</title>
        <authorList>
            <person name="Anantharaman K."/>
            <person name="Brown C.T."/>
            <person name="Hug L.A."/>
            <person name="Sharon I."/>
            <person name="Castelle C.J."/>
            <person name="Probst A.J."/>
            <person name="Thomas B.C."/>
            <person name="Singh A."/>
            <person name="Wilkins M.J."/>
            <person name="Karaoz U."/>
            <person name="Brodie E.L."/>
            <person name="Williams K.H."/>
            <person name="Hubbard S.S."/>
            <person name="Banfield J.F."/>
        </authorList>
    </citation>
    <scope>NUCLEOTIDE SEQUENCE [LARGE SCALE GENOMIC DNA]</scope>
</reference>
<dbReference type="AlphaFoldDB" id="A0A1F4VZP6"/>
<accession>A0A1F4VZP6</accession>